<dbReference type="Pfam" id="PF11957">
    <property type="entry name" value="efThoc1"/>
    <property type="match status" value="1"/>
</dbReference>
<dbReference type="EMBL" id="JANBQB010000005">
    <property type="protein sequence ID" value="KAJ1985086.1"/>
    <property type="molecule type" value="Genomic_DNA"/>
</dbReference>
<comment type="caution">
    <text evidence="2">The sequence shown here is derived from an EMBL/GenBank/DDBJ whole genome shotgun (WGS) entry which is preliminary data.</text>
</comment>
<accession>A0A9W8BD11</accession>
<keyword evidence="3" id="KW-1185">Reference proteome</keyword>
<dbReference type="PANTHER" id="PTHR13265">
    <property type="entry name" value="THO COMPLEX SUBUNIT 1"/>
    <property type="match status" value="1"/>
</dbReference>
<dbReference type="GO" id="GO:0006406">
    <property type="term" value="P:mRNA export from nucleus"/>
    <property type="evidence" value="ECO:0007669"/>
    <property type="project" value="TreeGrafter"/>
</dbReference>
<protein>
    <recommendedName>
        <fullName evidence="4">THO complex subunit 1 transcription elongation factor-domain-containing protein</fullName>
    </recommendedName>
</protein>
<proteinExistence type="predicted"/>
<evidence type="ECO:0000313" key="2">
    <source>
        <dbReference type="EMBL" id="KAJ1985086.1"/>
    </source>
</evidence>
<dbReference type="GO" id="GO:0000445">
    <property type="term" value="C:THO complex part of transcription export complex"/>
    <property type="evidence" value="ECO:0007669"/>
    <property type="project" value="TreeGrafter"/>
</dbReference>
<sequence length="650" mass="72282">MTSTFATFALQISQGLDGALRELSTQVADTPVPFRRELLADIVQRHLVALTLPDYLYSGPSTLPDHTLEVQRQCFRQASDAALRAGLKPLMQGSLAIQVAGHAEESDCSLSQPLVDFFDTVLACDQLQFCDPTLPYSLVEDYCEAQVLAAVAPLFEYLECRAAQFNQNIVANRGKGLIILRVCNDLLRRTAKSQNSDFAGRVLIFLANAFPLSERSGVNVRGDFHSDNVTDYVQLPEQDSLATTTADSQAGDDKENGTGGNETENTPQPTEQQITYARLWSLQHYFANPMLLLNGPAMAKFREAVQHTLAQFQQATSTHAPPKGLFSTSAGSSSSRPAKPRKVSLNIMQNAETAEIRHDNAWNPKYLTSPSLTDLQFTDRQFRRQILVQLLIIFKYLLSFSPLAKDCPNAPPPSNKALQNSFVLEETDDTWILHTQQKVFDLLEASSTSSLNNHANSNGTAHSSNSDAFVRTVLCVLRHETNWLTWKNNNCPPYELPSMFSSLLDEYRAQQQQFIAKHAKPEISPMRFAMGTKELTLLWKLDADHLADLRSEKRRKLVPSLEPYLQEVVGMLPASTTDAPSSSLPDDQKDFYRARSWRAMRLAASSHLAQFPKVYSANYLASLQENIKALDQKLVVAAKPTSPKDAVAVE</sequence>
<reference evidence="2" key="1">
    <citation type="submission" date="2022-07" db="EMBL/GenBank/DDBJ databases">
        <title>Phylogenomic reconstructions and comparative analyses of Kickxellomycotina fungi.</title>
        <authorList>
            <person name="Reynolds N.K."/>
            <person name="Stajich J.E."/>
            <person name="Barry K."/>
            <person name="Grigoriev I.V."/>
            <person name="Crous P."/>
            <person name="Smith M.E."/>
        </authorList>
    </citation>
    <scope>NUCLEOTIDE SEQUENCE</scope>
    <source>
        <strain evidence="2">RSA 567</strain>
    </source>
</reference>
<evidence type="ECO:0000313" key="3">
    <source>
        <dbReference type="Proteomes" id="UP001151582"/>
    </source>
</evidence>
<feature type="region of interest" description="Disordered" evidence="1">
    <location>
        <begin position="316"/>
        <end position="341"/>
    </location>
</feature>
<organism evidence="2 3">
    <name type="scientific">Dimargaris verticillata</name>
    <dbReference type="NCBI Taxonomy" id="2761393"/>
    <lineage>
        <taxon>Eukaryota</taxon>
        <taxon>Fungi</taxon>
        <taxon>Fungi incertae sedis</taxon>
        <taxon>Zoopagomycota</taxon>
        <taxon>Kickxellomycotina</taxon>
        <taxon>Dimargaritomycetes</taxon>
        <taxon>Dimargaritales</taxon>
        <taxon>Dimargaritaceae</taxon>
        <taxon>Dimargaris</taxon>
    </lineage>
</organism>
<feature type="compositionally biased region" description="Low complexity" evidence="1">
    <location>
        <begin position="327"/>
        <end position="337"/>
    </location>
</feature>
<evidence type="ECO:0000256" key="1">
    <source>
        <dbReference type="SAM" id="MobiDB-lite"/>
    </source>
</evidence>
<gene>
    <name evidence="2" type="ORF">H4R34_000263</name>
</gene>
<dbReference type="AlphaFoldDB" id="A0A9W8BD11"/>
<dbReference type="OrthoDB" id="9402762at2759"/>
<feature type="region of interest" description="Disordered" evidence="1">
    <location>
        <begin position="242"/>
        <end position="271"/>
    </location>
</feature>
<dbReference type="InterPro" id="IPR021861">
    <property type="entry name" value="THO_THOC1"/>
</dbReference>
<name>A0A9W8BD11_9FUNG</name>
<evidence type="ECO:0008006" key="4">
    <source>
        <dbReference type="Google" id="ProtNLM"/>
    </source>
</evidence>
<dbReference type="Proteomes" id="UP001151582">
    <property type="component" value="Unassembled WGS sequence"/>
</dbReference>
<dbReference type="PANTHER" id="PTHR13265:SF0">
    <property type="entry name" value="HPR1"/>
    <property type="match status" value="1"/>
</dbReference>